<dbReference type="AlphaFoldDB" id="A0A074ZAG8"/>
<reference evidence="1 2" key="1">
    <citation type="submission" date="2013-11" db="EMBL/GenBank/DDBJ databases">
        <title>Opisthorchis viverrini - life in the bile duct.</title>
        <authorList>
            <person name="Young N.D."/>
            <person name="Nagarajan N."/>
            <person name="Lin S.J."/>
            <person name="Korhonen P.K."/>
            <person name="Jex A.R."/>
            <person name="Hall R.S."/>
            <person name="Safavi-Hemami H."/>
            <person name="Kaewkong W."/>
            <person name="Bertrand D."/>
            <person name="Gao S."/>
            <person name="Seet Q."/>
            <person name="Wongkham S."/>
            <person name="Teh B.T."/>
            <person name="Wongkham C."/>
            <person name="Intapan P.M."/>
            <person name="Maleewong W."/>
            <person name="Yang X."/>
            <person name="Hu M."/>
            <person name="Wang Z."/>
            <person name="Hofmann A."/>
            <person name="Sternberg P.W."/>
            <person name="Tan P."/>
            <person name="Wang J."/>
            <person name="Gasser R.B."/>
        </authorList>
    </citation>
    <scope>NUCLEOTIDE SEQUENCE [LARGE SCALE GENOMIC DNA]</scope>
</reference>
<name>A0A074ZAG8_OPIVI</name>
<proteinExistence type="predicted"/>
<dbReference type="GeneID" id="20322194"/>
<dbReference type="CTD" id="20322194"/>
<dbReference type="RefSeq" id="XP_009171966.1">
    <property type="nucleotide sequence ID" value="XM_009173702.1"/>
</dbReference>
<keyword evidence="2" id="KW-1185">Reference proteome</keyword>
<sequence>MKTGFWTVMDFTWTLEERAIDRVKHETALCSTFSCLETSQTRNSAGFHVSLPKNQISLQFSFANFV</sequence>
<accession>A0A074ZAG8</accession>
<dbReference type="EMBL" id="KL596816">
    <property type="protein sequence ID" value="KER24276.1"/>
    <property type="molecule type" value="Genomic_DNA"/>
</dbReference>
<organism evidence="1 2">
    <name type="scientific">Opisthorchis viverrini</name>
    <name type="common">Southeast Asian liver fluke</name>
    <dbReference type="NCBI Taxonomy" id="6198"/>
    <lineage>
        <taxon>Eukaryota</taxon>
        <taxon>Metazoa</taxon>
        <taxon>Spiralia</taxon>
        <taxon>Lophotrochozoa</taxon>
        <taxon>Platyhelminthes</taxon>
        <taxon>Trematoda</taxon>
        <taxon>Digenea</taxon>
        <taxon>Opisthorchiida</taxon>
        <taxon>Opisthorchiata</taxon>
        <taxon>Opisthorchiidae</taxon>
        <taxon>Opisthorchis</taxon>
    </lineage>
</organism>
<evidence type="ECO:0000313" key="2">
    <source>
        <dbReference type="Proteomes" id="UP000054324"/>
    </source>
</evidence>
<evidence type="ECO:0000313" key="1">
    <source>
        <dbReference type="EMBL" id="KER24276.1"/>
    </source>
</evidence>
<protein>
    <submittedName>
        <fullName evidence="1">Uncharacterized protein</fullName>
    </submittedName>
</protein>
<dbReference type="Proteomes" id="UP000054324">
    <property type="component" value="Unassembled WGS sequence"/>
</dbReference>
<dbReference type="KEGG" id="ovi:T265_08015"/>
<gene>
    <name evidence="1" type="ORF">T265_08015</name>
</gene>